<dbReference type="CDD" id="cd06423">
    <property type="entry name" value="CESA_like"/>
    <property type="match status" value="1"/>
</dbReference>
<sequence length="574" mass="65179">MADIRFWAAEHPKSDSLLGEGVRGFSITHIGKMEQAIQEDLSSVYARLRYSPAAATPSASAPMALSIIIPAYNEGVWLQKTIDAILHRGNYPDFEIVVVADGCADGSTDFLEKRKNTHYRDVRLVKTASIGLACAKNLGARHARGEGLIFVDAHVAPGAGNWLQALARMIRDPMVGAATIRINGWGDDQYDPRRPAVYAFEINRDNHLMPRFVNCGAADEIIHVPAIPGGCCAVRRTLFREIGGFDEGLIRFWMEDIEFSLRLWRLGYHLLLDTGAELLHRFKHFNRQHDETADRNSEQQRYYYNDYEWVHNILRTGWFLFSPQRWEALRAVVSSRYPDSGARWLKRLEIEQGEQNRARKVRLEAAFTRGFDDYEAMYREMVPFFRQEIENGEPSGLLRPFRECSDALDRLAKRDRPAPGNDGGANVTLDRNELERLITFLEREIALQSRAGPLSLPTGWRTRVAQLTDSVPGTWRGETGCFPHVEHEAAALFCHTVRGRLFGDASRRVGVFLLVYFLYRTGRLYVPGAEDELHARVTRSRIPDSLLLALVALAETSTMTEEELIERVAEMLRC</sequence>
<accession>A0A450WJA2</accession>
<name>A0A450WJA2_9GAMM</name>
<evidence type="ECO:0000313" key="6">
    <source>
        <dbReference type="EMBL" id="VFK17113.1"/>
    </source>
</evidence>
<dbReference type="Pfam" id="PF00535">
    <property type="entry name" value="Glycos_transf_2"/>
    <property type="match status" value="1"/>
</dbReference>
<dbReference type="PANTHER" id="PTHR43179:SF12">
    <property type="entry name" value="GALACTOFURANOSYLTRANSFERASE GLFT2"/>
    <property type="match status" value="1"/>
</dbReference>
<protein>
    <submittedName>
        <fullName evidence="6">Glycosyltransferase, GT2 family</fullName>
    </submittedName>
</protein>
<evidence type="ECO:0000256" key="2">
    <source>
        <dbReference type="ARBA" id="ARBA00022676"/>
    </source>
</evidence>
<proteinExistence type="inferred from homology"/>
<dbReference type="Gene3D" id="3.90.550.10">
    <property type="entry name" value="Spore Coat Polysaccharide Biosynthesis Protein SpsA, Chain A"/>
    <property type="match status" value="1"/>
</dbReference>
<gene>
    <name evidence="6" type="ORF">BECKFM1743B_GA0114221_104613</name>
    <name evidence="5" type="ORF">BECKFM1743C_GA0114222_103411</name>
</gene>
<dbReference type="InterPro" id="IPR029044">
    <property type="entry name" value="Nucleotide-diphossugar_trans"/>
</dbReference>
<evidence type="ECO:0000259" key="4">
    <source>
        <dbReference type="Pfam" id="PF00535"/>
    </source>
</evidence>
<dbReference type="AlphaFoldDB" id="A0A450WJA2"/>
<dbReference type="GO" id="GO:0016757">
    <property type="term" value="F:glycosyltransferase activity"/>
    <property type="evidence" value="ECO:0007669"/>
    <property type="project" value="UniProtKB-KW"/>
</dbReference>
<dbReference type="SUPFAM" id="SSF53448">
    <property type="entry name" value="Nucleotide-diphospho-sugar transferases"/>
    <property type="match status" value="1"/>
</dbReference>
<evidence type="ECO:0000313" key="5">
    <source>
        <dbReference type="EMBL" id="VFJ63309.1"/>
    </source>
</evidence>
<dbReference type="PANTHER" id="PTHR43179">
    <property type="entry name" value="RHAMNOSYLTRANSFERASE WBBL"/>
    <property type="match status" value="1"/>
</dbReference>
<keyword evidence="3 6" id="KW-0808">Transferase</keyword>
<reference evidence="6" key="1">
    <citation type="submission" date="2019-02" db="EMBL/GenBank/DDBJ databases">
        <authorList>
            <person name="Gruber-Vodicka R. H."/>
            <person name="Seah K. B. B."/>
        </authorList>
    </citation>
    <scope>NUCLEOTIDE SEQUENCE</scope>
    <source>
        <strain evidence="6">BECK_BZ164</strain>
        <strain evidence="5">BECK_BZ165</strain>
    </source>
</reference>
<keyword evidence="2" id="KW-0328">Glycosyltransferase</keyword>
<dbReference type="EMBL" id="CAADFL010000461">
    <property type="protein sequence ID" value="VFK17113.1"/>
    <property type="molecule type" value="Genomic_DNA"/>
</dbReference>
<evidence type="ECO:0000256" key="3">
    <source>
        <dbReference type="ARBA" id="ARBA00022679"/>
    </source>
</evidence>
<dbReference type="EMBL" id="CAADFA010000341">
    <property type="protein sequence ID" value="VFJ63309.1"/>
    <property type="molecule type" value="Genomic_DNA"/>
</dbReference>
<evidence type="ECO:0000256" key="1">
    <source>
        <dbReference type="ARBA" id="ARBA00006739"/>
    </source>
</evidence>
<comment type="similarity">
    <text evidence="1">Belongs to the glycosyltransferase 2 family.</text>
</comment>
<organism evidence="6">
    <name type="scientific">Candidatus Kentrum sp. FM</name>
    <dbReference type="NCBI Taxonomy" id="2126340"/>
    <lineage>
        <taxon>Bacteria</taxon>
        <taxon>Pseudomonadati</taxon>
        <taxon>Pseudomonadota</taxon>
        <taxon>Gammaproteobacteria</taxon>
        <taxon>Candidatus Kentrum</taxon>
    </lineage>
</organism>
<feature type="domain" description="Glycosyltransferase 2-like" evidence="4">
    <location>
        <begin position="66"/>
        <end position="242"/>
    </location>
</feature>
<dbReference type="InterPro" id="IPR001173">
    <property type="entry name" value="Glyco_trans_2-like"/>
</dbReference>